<dbReference type="Pfam" id="PF09677">
    <property type="entry name" value="TrbI_Ftype"/>
    <property type="match status" value="1"/>
</dbReference>
<evidence type="ECO:0000256" key="1">
    <source>
        <dbReference type="SAM" id="Phobius"/>
    </source>
</evidence>
<proteinExistence type="predicted"/>
<comment type="caution">
    <text evidence="2">The sequence shown here is derived from an EMBL/GenBank/DDBJ whole genome shotgun (WGS) entry which is preliminary data.</text>
</comment>
<dbReference type="NCBIfam" id="TIGR02744">
    <property type="entry name" value="TrbI_Ftype"/>
    <property type="match status" value="1"/>
</dbReference>
<dbReference type="EMBL" id="LFEJ01000017">
    <property type="protein sequence ID" value="KMV34082.1"/>
    <property type="molecule type" value="Genomic_DNA"/>
</dbReference>
<keyword evidence="1" id="KW-0472">Membrane</keyword>
<feature type="transmembrane region" description="Helical" evidence="1">
    <location>
        <begin position="35"/>
        <end position="56"/>
    </location>
</feature>
<dbReference type="AlphaFoldDB" id="A0A0J8VM31"/>
<dbReference type="InterPro" id="IPR014115">
    <property type="entry name" value="TrbI_Ftype"/>
</dbReference>
<keyword evidence="1" id="KW-1133">Transmembrane helix</keyword>
<dbReference type="Proteomes" id="UP000037315">
    <property type="component" value="Unassembled WGS sequence"/>
</dbReference>
<evidence type="ECO:0000313" key="3">
    <source>
        <dbReference type="Proteomes" id="UP000037315"/>
    </source>
</evidence>
<protein>
    <recommendedName>
        <fullName evidence="4">Conjugal transfer protein TrbI</fullName>
    </recommendedName>
</protein>
<keyword evidence="1" id="KW-0812">Transmembrane</keyword>
<gene>
    <name evidence="2" type="ORF">ACH50_13655</name>
</gene>
<name>A0A0J8VM31_9ENTR</name>
<evidence type="ECO:0000313" key="2">
    <source>
        <dbReference type="EMBL" id="KMV34082.1"/>
    </source>
</evidence>
<accession>A0A0J8VM31</accession>
<keyword evidence="3" id="KW-1185">Reference proteome</keyword>
<dbReference type="RefSeq" id="WP_048888175.1">
    <property type="nucleotide sequence ID" value="NZ_LFEJ01000017.1"/>
</dbReference>
<reference evidence="2 3" key="1">
    <citation type="submission" date="2015-06" db="EMBL/GenBank/DDBJ databases">
        <title>Genome sequencing of Cronobacter sp. strain DJ34 isolated from petroleum contaminated sludge of Duliajan Oil Fields, Assam, India.</title>
        <authorList>
            <person name="Pal S."/>
            <person name="Banerjee T.D."/>
            <person name="Roy A."/>
            <person name="Sar P."/>
            <person name="Kazy S.K."/>
        </authorList>
    </citation>
    <scope>NUCLEOTIDE SEQUENCE [LARGE SCALE GENOMIC DNA]</scope>
    <source>
        <strain evidence="2 3">DJ34</strain>
    </source>
</reference>
<sequence length="141" mass="15235">MSPEQIEALTANVKAPEPEVTKPGGSRIPGWGMGLLYGVAALATTVAVSLVTVRLTSPEVVVFDMKGTMDSFLQQSVQMKLDEESAKKLTSRFNAALTGSLTDWQQKHHAVILVSPAVVSQQRDITGEIRNDIAVRMKEGQ</sequence>
<dbReference type="OrthoDB" id="6540494at2"/>
<evidence type="ECO:0008006" key="4">
    <source>
        <dbReference type="Google" id="ProtNLM"/>
    </source>
</evidence>
<dbReference type="PATRIC" id="fig|1656095.3.peg.4605"/>
<organism evidence="2 3">
    <name type="scientific">Franconibacter pulveris</name>
    <dbReference type="NCBI Taxonomy" id="435910"/>
    <lineage>
        <taxon>Bacteria</taxon>
        <taxon>Pseudomonadati</taxon>
        <taxon>Pseudomonadota</taxon>
        <taxon>Gammaproteobacteria</taxon>
        <taxon>Enterobacterales</taxon>
        <taxon>Enterobacteriaceae</taxon>
        <taxon>Franconibacter</taxon>
    </lineage>
</organism>